<evidence type="ECO:0000313" key="1">
    <source>
        <dbReference type="EMBL" id="EIG52786.1"/>
    </source>
</evidence>
<sequence>MDKILGFRRAKVGWLGVGLILAIGCAGCASGIKVTHLDEKNLDMPVVGNPWNLAMTQFQVKITREVVNCEPFGVKVVATATPTKALDNQQRYVLYGSGTMATSDITSNLAADGTSTGLNAASADQTATVISNVLGIVTNIGSGVGASILPREIRPPQEPEKEMCTEKVKNALAVLRPPTGILSAKEKVKVAEDAVAAWTTKVSVLTALVQTGKGNSKLLDDAMKQKAAAQEQLNKDQESLDTNTKAVTDIQNLTWPLQAGQFRTDPPFSLALDVYKAWSTTPVEDLRRRFDVHLALYRQDAGGTWVEPAKPPTSDPKVGVPVRLPRTGRLLLCTGQPCAPTLASDWRAEEKNTKSMDQPVLQLGQLYTVPVRGGVFKSEKAVIAMDVNGLPTSVQVVESTAAMASISGALKEATEVPSKIREGVTKNINDQADQLKARSALDAASANAAVSSQTTVLQAQATLLQNSKALIDAATALAKSQGVSP</sequence>
<accession>I2PZ30</accession>
<protein>
    <submittedName>
        <fullName evidence="1">Uncharacterized protein</fullName>
    </submittedName>
</protein>
<reference evidence="1" key="1">
    <citation type="submission" date="2011-11" db="EMBL/GenBank/DDBJ databases">
        <title>Improved High-Quality Draft sequence of Desulfovibrio sp. U5L.</title>
        <authorList>
            <consortium name="US DOE Joint Genome Institute"/>
            <person name="Lucas S."/>
            <person name="Han J."/>
            <person name="Lapidus A."/>
            <person name="Cheng J.-F."/>
            <person name="Goodwin L."/>
            <person name="Pitluck S."/>
            <person name="Peters L."/>
            <person name="Ovchinnikova G."/>
            <person name="Held B."/>
            <person name="Detter J.C."/>
            <person name="Han C."/>
            <person name="Tapia R."/>
            <person name="Land M."/>
            <person name="Hauser L."/>
            <person name="Kyrpides N."/>
            <person name="Ivanova N."/>
            <person name="Pagani I."/>
            <person name="Gabster J."/>
            <person name="Walker C."/>
            <person name="Stolyar S."/>
            <person name="Stahl D."/>
            <person name="Arkin A."/>
            <person name="Dehal P."/>
            <person name="Hazen T."/>
            <person name="Woyke T."/>
        </authorList>
    </citation>
    <scope>NUCLEOTIDE SEQUENCE [LARGE SCALE GENOMIC DNA]</scope>
    <source>
        <strain evidence="1">U5L</strain>
    </source>
</reference>
<gene>
    <name evidence="1" type="ORF">DesU5LDRAFT_1086</name>
</gene>
<dbReference type="AlphaFoldDB" id="I2PZ30"/>
<name>I2PZ30_9BACT</name>
<dbReference type="OrthoDB" id="9851657at2"/>
<dbReference type="EMBL" id="JH600068">
    <property type="protein sequence ID" value="EIG52786.1"/>
    <property type="molecule type" value="Genomic_DNA"/>
</dbReference>
<dbReference type="HOGENOM" id="CLU_562289_0_0_7"/>
<dbReference type="PROSITE" id="PS51257">
    <property type="entry name" value="PROKAR_LIPOPROTEIN"/>
    <property type="match status" value="1"/>
</dbReference>
<organism evidence="1">
    <name type="scientific">Desulfovibrio sp. U5L</name>
    <dbReference type="NCBI Taxonomy" id="596152"/>
    <lineage>
        <taxon>Bacteria</taxon>
        <taxon>Pseudomonadati</taxon>
        <taxon>Thermodesulfobacteriota</taxon>
        <taxon>Desulfovibrionia</taxon>
        <taxon>Desulfovibrionales</taxon>
        <taxon>Desulfovibrionaceae</taxon>
        <taxon>Desulfovibrio</taxon>
    </lineage>
</organism>
<proteinExistence type="predicted"/>